<name>A0A538SX65_UNCEI</name>
<comment type="caution">
    <text evidence="14">The sequence shown here is derived from an EMBL/GenBank/DDBJ whole genome shotgun (WGS) entry which is preliminary data.</text>
</comment>
<dbReference type="InterPro" id="IPR017232">
    <property type="entry name" value="NtrY"/>
</dbReference>
<evidence type="ECO:0000256" key="9">
    <source>
        <dbReference type="ARBA" id="ARBA00022840"/>
    </source>
</evidence>
<feature type="domain" description="HAMP" evidence="13">
    <location>
        <begin position="361"/>
        <end position="413"/>
    </location>
</feature>
<reference evidence="14 15" key="1">
    <citation type="journal article" date="2019" name="Nat. Microbiol.">
        <title>Mediterranean grassland soil C-N compound turnover is dependent on rainfall and depth, and is mediated by genomically divergent microorganisms.</title>
        <authorList>
            <person name="Diamond S."/>
            <person name="Andeer P.F."/>
            <person name="Li Z."/>
            <person name="Crits-Christoph A."/>
            <person name="Burstein D."/>
            <person name="Anantharaman K."/>
            <person name="Lane K.R."/>
            <person name="Thomas B.C."/>
            <person name="Pan C."/>
            <person name="Northen T.R."/>
            <person name="Banfield J.F."/>
        </authorList>
    </citation>
    <scope>NUCLEOTIDE SEQUENCE [LARGE SCALE GENOMIC DNA]</scope>
    <source>
        <strain evidence="14">WS_4</strain>
    </source>
</reference>
<evidence type="ECO:0000256" key="4">
    <source>
        <dbReference type="ARBA" id="ARBA00022475"/>
    </source>
</evidence>
<dbReference type="CDD" id="cd00082">
    <property type="entry name" value="HisKA"/>
    <property type="match status" value="1"/>
</dbReference>
<evidence type="ECO:0000256" key="2">
    <source>
        <dbReference type="ARBA" id="ARBA00004651"/>
    </source>
</evidence>
<dbReference type="GO" id="GO:0005524">
    <property type="term" value="F:ATP binding"/>
    <property type="evidence" value="ECO:0007669"/>
    <property type="project" value="UniProtKB-KW"/>
</dbReference>
<dbReference type="PANTHER" id="PTHR44936:SF10">
    <property type="entry name" value="SENSOR PROTEIN RSTB"/>
    <property type="match status" value="1"/>
</dbReference>
<evidence type="ECO:0000256" key="5">
    <source>
        <dbReference type="ARBA" id="ARBA00022553"/>
    </source>
</evidence>
<evidence type="ECO:0000256" key="7">
    <source>
        <dbReference type="ARBA" id="ARBA00022741"/>
    </source>
</evidence>
<evidence type="ECO:0000259" key="12">
    <source>
        <dbReference type="PROSITE" id="PS50109"/>
    </source>
</evidence>
<dbReference type="Proteomes" id="UP000319829">
    <property type="component" value="Unassembled WGS sequence"/>
</dbReference>
<keyword evidence="6" id="KW-0808">Transferase</keyword>
<dbReference type="EMBL" id="VBOU01000009">
    <property type="protein sequence ID" value="TMQ55988.1"/>
    <property type="molecule type" value="Genomic_DNA"/>
</dbReference>
<dbReference type="PRINTS" id="PR00344">
    <property type="entry name" value="BCTRLSENSOR"/>
</dbReference>
<feature type="coiled-coil region" evidence="10">
    <location>
        <begin position="394"/>
        <end position="421"/>
    </location>
</feature>
<evidence type="ECO:0000256" key="10">
    <source>
        <dbReference type="SAM" id="Coils"/>
    </source>
</evidence>
<evidence type="ECO:0000313" key="15">
    <source>
        <dbReference type="Proteomes" id="UP000319829"/>
    </source>
</evidence>
<feature type="transmembrane region" description="Helical" evidence="11">
    <location>
        <begin position="85"/>
        <end position="106"/>
    </location>
</feature>
<evidence type="ECO:0000256" key="11">
    <source>
        <dbReference type="SAM" id="Phobius"/>
    </source>
</evidence>
<dbReference type="Pfam" id="PF02518">
    <property type="entry name" value="HATPase_c"/>
    <property type="match status" value="1"/>
</dbReference>
<gene>
    <name evidence="14" type="ORF">E6K74_01475</name>
</gene>
<accession>A0A538SX65</accession>
<dbReference type="PROSITE" id="PS50109">
    <property type="entry name" value="HIS_KIN"/>
    <property type="match status" value="1"/>
</dbReference>
<evidence type="ECO:0000259" key="13">
    <source>
        <dbReference type="PROSITE" id="PS50885"/>
    </source>
</evidence>
<dbReference type="PROSITE" id="PS50885">
    <property type="entry name" value="HAMP"/>
    <property type="match status" value="1"/>
</dbReference>
<dbReference type="Gene3D" id="6.10.340.10">
    <property type="match status" value="1"/>
</dbReference>
<dbReference type="SUPFAM" id="SSF55874">
    <property type="entry name" value="ATPase domain of HSP90 chaperone/DNA topoisomerase II/histidine kinase"/>
    <property type="match status" value="1"/>
</dbReference>
<comment type="subcellular location">
    <subcellularLocation>
        <location evidence="2">Cell membrane</location>
        <topology evidence="2">Multi-pass membrane protein</topology>
    </subcellularLocation>
</comment>
<protein>
    <recommendedName>
        <fullName evidence="3">histidine kinase</fullName>
        <ecNumber evidence="3">2.7.13.3</ecNumber>
    </recommendedName>
</protein>
<keyword evidence="10" id="KW-0175">Coiled coil</keyword>
<keyword evidence="9" id="KW-0067">ATP-binding</keyword>
<proteinExistence type="predicted"/>
<dbReference type="InterPro" id="IPR003661">
    <property type="entry name" value="HisK_dim/P_dom"/>
</dbReference>
<evidence type="ECO:0000256" key="6">
    <source>
        <dbReference type="ARBA" id="ARBA00022679"/>
    </source>
</evidence>
<dbReference type="CDD" id="cd06225">
    <property type="entry name" value="HAMP"/>
    <property type="match status" value="1"/>
</dbReference>
<dbReference type="Pfam" id="PF00672">
    <property type="entry name" value="HAMP"/>
    <property type="match status" value="1"/>
</dbReference>
<dbReference type="CDD" id="cd00075">
    <property type="entry name" value="HATPase"/>
    <property type="match status" value="1"/>
</dbReference>
<evidence type="ECO:0000256" key="1">
    <source>
        <dbReference type="ARBA" id="ARBA00000085"/>
    </source>
</evidence>
<dbReference type="Pfam" id="PF00512">
    <property type="entry name" value="HisKA"/>
    <property type="match status" value="1"/>
</dbReference>
<dbReference type="SUPFAM" id="SSF158472">
    <property type="entry name" value="HAMP domain-like"/>
    <property type="match status" value="1"/>
</dbReference>
<dbReference type="SUPFAM" id="SSF47384">
    <property type="entry name" value="Homodimeric domain of signal transducing histidine kinase"/>
    <property type="match status" value="1"/>
</dbReference>
<organism evidence="14 15">
    <name type="scientific">Eiseniibacteriota bacterium</name>
    <dbReference type="NCBI Taxonomy" id="2212470"/>
    <lineage>
        <taxon>Bacteria</taxon>
        <taxon>Candidatus Eiseniibacteriota</taxon>
    </lineage>
</organism>
<comment type="catalytic activity">
    <reaction evidence="1">
        <text>ATP + protein L-histidine = ADP + protein N-phospho-L-histidine.</text>
        <dbReference type="EC" id="2.7.13.3"/>
    </reaction>
</comment>
<dbReference type="InterPro" id="IPR004358">
    <property type="entry name" value="Sig_transdc_His_kin-like_C"/>
</dbReference>
<dbReference type="PIRSF" id="PIRSF037532">
    <property type="entry name" value="STHK_NtrY"/>
    <property type="match status" value="1"/>
</dbReference>
<dbReference type="InterPro" id="IPR003660">
    <property type="entry name" value="HAMP_dom"/>
</dbReference>
<keyword evidence="11" id="KW-1133">Transmembrane helix</keyword>
<dbReference type="PANTHER" id="PTHR44936">
    <property type="entry name" value="SENSOR PROTEIN CREC"/>
    <property type="match status" value="1"/>
</dbReference>
<feature type="domain" description="Histidine kinase" evidence="12">
    <location>
        <begin position="430"/>
        <end position="640"/>
    </location>
</feature>
<dbReference type="InterPro" id="IPR050980">
    <property type="entry name" value="2C_sensor_his_kinase"/>
</dbReference>
<sequence length="644" mass="68103">MADAGAGAARWVSHLVRIGPGSGDTPGGVGHTLRPGLVHLRDPVPRREPAGSPLLFARAWAGRAGGHRGLRHREGRAVKSLKARLILAFSLITVIPLALAMVILTARIQSMVRSQAQERLASALEGIGAQTTEDGRRIAAKAGILSRDPQLKRLYLLRPSGSRDLSEYLAERQVLLGLDLLSVADSSGRVVAAGQTPHGNGEALVTQMGGAFNSPSIAFAEGLGALAMVVRSPISYQGATAGALEGGLLFDAAALERLGKTSGVEWVLRDSAGRIAATTLPDLPPGAVLRATGTGRTEIAGHAYLSRSVPLAVGLAPYATITGLASTTAADRTVASLQLAAALLGLLGLGIAIPLAILWSSQISRPVEQLAAFSDRLAQGEWEEPLTLHSVRELQTLVAALDRMRKDLQTYRDKLVTSERQAAWSQMARKVAHEVKNPLTPIAISVADLKRSYDQKRPDFPEILDQAVRTVAAEVETLRRLLQEFSDFARLPKPELAPCAVSSLMQELETLYGRDVASGRLVLSRPAQDITVPCDQGQMRQALINLIKNGLEALNGDGRVVVSAGVDGGALEIAVSDTGPGLNAEQKANLFVPGFTTKSQGSGLGLTIVERIVNDHQGTIAVDAGRESGTTFRIRLPLSRRVGA</sequence>
<dbReference type="GO" id="GO:0000155">
    <property type="term" value="F:phosphorelay sensor kinase activity"/>
    <property type="evidence" value="ECO:0007669"/>
    <property type="project" value="InterPro"/>
</dbReference>
<keyword evidence="11" id="KW-0472">Membrane</keyword>
<keyword evidence="4" id="KW-1003">Cell membrane</keyword>
<dbReference type="InterPro" id="IPR036097">
    <property type="entry name" value="HisK_dim/P_sf"/>
</dbReference>
<keyword evidence="11" id="KW-0812">Transmembrane</keyword>
<evidence type="ECO:0000256" key="3">
    <source>
        <dbReference type="ARBA" id="ARBA00012438"/>
    </source>
</evidence>
<keyword evidence="7" id="KW-0547">Nucleotide-binding</keyword>
<dbReference type="AlphaFoldDB" id="A0A538SX65"/>
<evidence type="ECO:0000313" key="14">
    <source>
        <dbReference type="EMBL" id="TMQ55988.1"/>
    </source>
</evidence>
<evidence type="ECO:0000256" key="8">
    <source>
        <dbReference type="ARBA" id="ARBA00022777"/>
    </source>
</evidence>
<dbReference type="SMART" id="SM00387">
    <property type="entry name" value="HATPase_c"/>
    <property type="match status" value="1"/>
</dbReference>
<dbReference type="EC" id="2.7.13.3" evidence="3"/>
<dbReference type="Gene3D" id="3.30.565.10">
    <property type="entry name" value="Histidine kinase-like ATPase, C-terminal domain"/>
    <property type="match status" value="1"/>
</dbReference>
<dbReference type="SMART" id="SM00304">
    <property type="entry name" value="HAMP"/>
    <property type="match status" value="1"/>
</dbReference>
<dbReference type="GO" id="GO:0005886">
    <property type="term" value="C:plasma membrane"/>
    <property type="evidence" value="ECO:0007669"/>
    <property type="project" value="UniProtKB-SubCell"/>
</dbReference>
<keyword evidence="8" id="KW-0418">Kinase</keyword>
<dbReference type="InterPro" id="IPR005467">
    <property type="entry name" value="His_kinase_dom"/>
</dbReference>
<keyword evidence="5" id="KW-0597">Phosphoprotein</keyword>
<dbReference type="InterPro" id="IPR036890">
    <property type="entry name" value="HATPase_C_sf"/>
</dbReference>
<dbReference type="InterPro" id="IPR003594">
    <property type="entry name" value="HATPase_dom"/>
</dbReference>
<dbReference type="SMART" id="SM00388">
    <property type="entry name" value="HisKA"/>
    <property type="match status" value="1"/>
</dbReference>
<dbReference type="Gene3D" id="1.10.287.130">
    <property type="match status" value="1"/>
</dbReference>